<dbReference type="GO" id="GO:0003677">
    <property type="term" value="F:DNA binding"/>
    <property type="evidence" value="ECO:0007669"/>
    <property type="project" value="UniProtKB-KW"/>
</dbReference>
<dbReference type="GO" id="GO:0005829">
    <property type="term" value="C:cytosol"/>
    <property type="evidence" value="ECO:0007669"/>
    <property type="project" value="TreeGrafter"/>
</dbReference>
<dbReference type="SMART" id="SM00530">
    <property type="entry name" value="HTH_XRE"/>
    <property type="match status" value="1"/>
</dbReference>
<sequence>MQERNHARQEIAAQLRQVRKEQGMTQERLAEKVGTRKSNISRLESGRYNPSLDFLEKVAGGLGREIEVKVT</sequence>
<gene>
    <name evidence="3" type="ORF">M72_00091</name>
</gene>
<dbReference type="CDD" id="cd00093">
    <property type="entry name" value="HTH_XRE"/>
    <property type="match status" value="1"/>
</dbReference>
<dbReference type="Proteomes" id="UP000049979">
    <property type="component" value="Unassembled WGS sequence"/>
</dbReference>
<evidence type="ECO:0000259" key="2">
    <source>
        <dbReference type="PROSITE" id="PS50943"/>
    </source>
</evidence>
<dbReference type="Gene3D" id="1.10.260.40">
    <property type="entry name" value="lambda repressor-like DNA-binding domains"/>
    <property type="match status" value="1"/>
</dbReference>
<evidence type="ECO:0000256" key="1">
    <source>
        <dbReference type="ARBA" id="ARBA00023125"/>
    </source>
</evidence>
<evidence type="ECO:0000313" key="4">
    <source>
        <dbReference type="Proteomes" id="UP000049979"/>
    </source>
</evidence>
<keyword evidence="4" id="KW-1185">Reference proteome</keyword>
<dbReference type="SUPFAM" id="SSF47413">
    <property type="entry name" value="lambda repressor-like DNA-binding domains"/>
    <property type="match status" value="1"/>
</dbReference>
<proteinExistence type="predicted"/>
<dbReference type="STRING" id="301302.ERS852420_02451"/>
<dbReference type="GeneID" id="99746905"/>
<feature type="domain" description="HTH cro/C1-type" evidence="2">
    <location>
        <begin position="15"/>
        <end position="69"/>
    </location>
</feature>
<name>A0A0M6WD19_9FIRM</name>
<keyword evidence="1" id="KW-0238">DNA-binding</keyword>
<organism evidence="3 4">
    <name type="scientific">Roseburia faecis</name>
    <dbReference type="NCBI Taxonomy" id="301302"/>
    <lineage>
        <taxon>Bacteria</taxon>
        <taxon>Bacillati</taxon>
        <taxon>Bacillota</taxon>
        <taxon>Clostridia</taxon>
        <taxon>Lachnospirales</taxon>
        <taxon>Lachnospiraceae</taxon>
        <taxon>Roseburia</taxon>
    </lineage>
</organism>
<dbReference type="Pfam" id="PF01381">
    <property type="entry name" value="HTH_3"/>
    <property type="match status" value="1"/>
</dbReference>
<accession>A0A0M6WD19</accession>
<protein>
    <submittedName>
        <fullName evidence="3">XRE family transcriptional regulator protein</fullName>
    </submittedName>
</protein>
<dbReference type="OrthoDB" id="428540at2"/>
<reference evidence="4" key="1">
    <citation type="submission" date="2015-05" db="EMBL/GenBank/DDBJ databases">
        <authorList>
            <consortium name="Pathogen Informatics"/>
        </authorList>
    </citation>
    <scope>NUCLEOTIDE SEQUENCE [LARGE SCALE GENOMIC DNA]</scope>
    <source>
        <strain evidence="4">M72</strain>
    </source>
</reference>
<dbReference type="PANTHER" id="PTHR46797">
    <property type="entry name" value="HTH-TYPE TRANSCRIPTIONAL REGULATOR"/>
    <property type="match status" value="1"/>
</dbReference>
<dbReference type="GO" id="GO:0003700">
    <property type="term" value="F:DNA-binding transcription factor activity"/>
    <property type="evidence" value="ECO:0007669"/>
    <property type="project" value="TreeGrafter"/>
</dbReference>
<dbReference type="InterPro" id="IPR001387">
    <property type="entry name" value="Cro/C1-type_HTH"/>
</dbReference>
<dbReference type="InterPro" id="IPR050807">
    <property type="entry name" value="TransReg_Diox_bact_type"/>
</dbReference>
<dbReference type="InterPro" id="IPR010982">
    <property type="entry name" value="Lambda_DNA-bd_dom_sf"/>
</dbReference>
<dbReference type="RefSeq" id="WP_055066869.1">
    <property type="nucleotide sequence ID" value="NZ_CP173697.1"/>
</dbReference>
<dbReference type="EMBL" id="CVRR01000005">
    <property type="protein sequence ID" value="CRL32652.1"/>
    <property type="molecule type" value="Genomic_DNA"/>
</dbReference>
<dbReference type="PROSITE" id="PS50943">
    <property type="entry name" value="HTH_CROC1"/>
    <property type="match status" value="1"/>
</dbReference>
<dbReference type="AlphaFoldDB" id="A0A0M6WD19"/>
<evidence type="ECO:0000313" key="3">
    <source>
        <dbReference type="EMBL" id="CRL32652.1"/>
    </source>
</evidence>
<dbReference type="PANTHER" id="PTHR46797:SF1">
    <property type="entry name" value="METHYLPHOSPHONATE SYNTHASE"/>
    <property type="match status" value="1"/>
</dbReference>